<evidence type="ECO:0000256" key="1">
    <source>
        <dbReference type="ARBA" id="ARBA00022801"/>
    </source>
</evidence>
<dbReference type="PROSITE" id="PS00141">
    <property type="entry name" value="ASP_PROTEASE"/>
    <property type="match status" value="1"/>
</dbReference>
<evidence type="ECO:0000313" key="3">
    <source>
        <dbReference type="EMBL" id="MDS9995186.1"/>
    </source>
</evidence>
<comment type="caution">
    <text evidence="3">The sequence shown here is derived from an EMBL/GenBank/DDBJ whole genome shotgun (WGS) entry which is preliminary data.</text>
</comment>
<organism evidence="3 4">
    <name type="scientific">Xanthomonas hawaiiensis</name>
    <dbReference type="NCBI Taxonomy" id="3003247"/>
    <lineage>
        <taxon>Bacteria</taxon>
        <taxon>Pseudomonadati</taxon>
        <taxon>Pseudomonadota</taxon>
        <taxon>Gammaproteobacteria</taxon>
        <taxon>Lysobacterales</taxon>
        <taxon>Lysobacteraceae</taxon>
        <taxon>Xanthomonas</taxon>
    </lineage>
</organism>
<dbReference type="InterPro" id="IPR001995">
    <property type="entry name" value="Peptidase_A2_cat"/>
</dbReference>
<dbReference type="RefSeq" id="WP_311163421.1">
    <property type="nucleotide sequence ID" value="NZ_JAQMHB010000003.1"/>
</dbReference>
<evidence type="ECO:0000313" key="4">
    <source>
        <dbReference type="Proteomes" id="UP001260534"/>
    </source>
</evidence>
<dbReference type="InterPro" id="IPR021109">
    <property type="entry name" value="Peptidase_aspartic_dom_sf"/>
</dbReference>
<dbReference type="SUPFAM" id="SSF50630">
    <property type="entry name" value="Acid proteases"/>
    <property type="match status" value="1"/>
</dbReference>
<dbReference type="Pfam" id="PF13650">
    <property type="entry name" value="Asp_protease_2"/>
    <property type="match status" value="1"/>
</dbReference>
<name>A0ABU2IAK8_9XANT</name>
<reference evidence="3 4" key="1">
    <citation type="submission" date="2023-01" db="EMBL/GenBank/DDBJ databases">
        <title>Xanthomonas hawaiianensis sp. nov. isolated from Araceae family in Hawaii.</title>
        <authorList>
            <person name="Chunag S.-C."/>
            <person name="Dobhal S."/>
            <person name="Alvarez A."/>
            <person name="Arif M."/>
        </authorList>
    </citation>
    <scope>NUCLEOTIDE SEQUENCE [LARGE SCALE GENOMIC DNA]</scope>
    <source>
        <strain evidence="3 4">A2111</strain>
    </source>
</reference>
<dbReference type="EMBL" id="JAQMHB010000003">
    <property type="protein sequence ID" value="MDS9995186.1"/>
    <property type="molecule type" value="Genomic_DNA"/>
</dbReference>
<dbReference type="InterPro" id="IPR001969">
    <property type="entry name" value="Aspartic_peptidase_AS"/>
</dbReference>
<gene>
    <name evidence="3" type="ORF">PNQ69_20705</name>
</gene>
<accession>A0ABU2IAK8</accession>
<proteinExistence type="predicted"/>
<dbReference type="Gene3D" id="2.40.70.10">
    <property type="entry name" value="Acid Proteases"/>
    <property type="match status" value="1"/>
</dbReference>
<evidence type="ECO:0000259" key="2">
    <source>
        <dbReference type="PROSITE" id="PS50175"/>
    </source>
</evidence>
<dbReference type="CDD" id="cd00303">
    <property type="entry name" value="retropepsin_like"/>
    <property type="match status" value="1"/>
</dbReference>
<keyword evidence="1" id="KW-0378">Hydrolase</keyword>
<keyword evidence="4" id="KW-1185">Reference proteome</keyword>
<sequence>MQEAGDGVRVIESEDVIMGGEDGSVGPQEVPRAKVVKSKVQYERPVVSGQANAMDAVLNRVNQLQIPLSLGELFTISPALAEKQKKHLTRRRVSTGEVEYICENAEKFGEDVDTHFSAPLGYLVVTLNGKERKALVDSGSQINLISLEQATSIGLPIKSGTGGNLRGIGGHATELMGYS</sequence>
<dbReference type="Proteomes" id="UP001260534">
    <property type="component" value="Unassembled WGS sequence"/>
</dbReference>
<dbReference type="PROSITE" id="PS50175">
    <property type="entry name" value="ASP_PROT_RETROV"/>
    <property type="match status" value="1"/>
</dbReference>
<protein>
    <submittedName>
        <fullName evidence="3">Retropepsin-like aspartic protease</fullName>
    </submittedName>
</protein>
<feature type="domain" description="Peptidase A2" evidence="2">
    <location>
        <begin position="132"/>
        <end position="170"/>
    </location>
</feature>